<dbReference type="EMBL" id="KX011169">
    <property type="protein sequence ID" value="ANH50762.1"/>
    <property type="molecule type" value="Genomic_DNA"/>
</dbReference>
<sequence>MDINTQIKGCKQAIAEHLVTIGKKAREQNTLADKMKENSDELIYLHAILSQYQDDLTRLERMKRIADAEQKITDLDCRMLKMGARFDD</sequence>
<accession>A0A173GBR8</accession>
<dbReference type="Proteomes" id="UP000203219">
    <property type="component" value="Segment"/>
</dbReference>
<proteinExistence type="predicted"/>
<reference evidence="2" key="1">
    <citation type="submission" date="2016-04" db="EMBL/GenBank/DDBJ databases">
        <authorList>
            <person name="Adebesin M.O."/>
            <person name="Ahama K."/>
            <person name="Alekasir E.M."/>
            <person name="Ali S."/>
            <person name="Aligholizadeh E."/>
            <person name="Allison J.M."/>
            <person name="Alzaher A."/>
            <person name="Andaya C.D."/>
            <person name="Asfaw S."/>
            <person name="Bansal N."/>
            <person name="Beauchard M.A."/>
            <person name="Betancourt K.A."/>
            <person name="Bhatia B."/>
            <person name="Boretti N.A."/>
            <person name="Brondi J.N."/>
            <person name="Byrd C.E."/>
            <person name="Cao A."/>
            <person name="Cardosa E.A."/>
            <person name="Carter A."/>
            <person name="Chen S."/>
            <person name="Chen Y."/>
            <person name="Clara V.K."/>
            <person name="Cobuzzi M."/>
            <person name="Conn O.L."/>
            <person name="Crosby I.A."/>
            <person name="Daly S.B."/>
            <person name="Depaz I.X."/>
            <person name="Dhaurali S."/>
            <person name="Dowdy K.M."/>
            <person name="Edokobi N.B."/>
            <person name="Ekanayake A.B."/>
            <person name="Ekekwe S.O."/>
            <person name="Emond M.A."/>
            <person name="Endres L."/>
            <person name="Eng S."/>
            <person name="Felkoski S.A."/>
            <person name="Gant C.D."/>
            <person name="Gaskin B."/>
            <person name="Gondal S."/>
            <person name="Gutmann J."/>
            <person name="Ha T.-A."/>
            <person name="Habteyes H."/>
            <person name="Hariri O."/>
            <person name="Healey R.M."/>
            <person name="Heins J.L."/>
            <person name="Henderson A.L."/>
            <person name="Hernandez F.M."/>
            <person name="Hoang P.T."/>
            <person name="Hope K.T."/>
            <person name="Husna A."/>
            <person name="Hussain A."/>
            <person name="Imani O."/>
            <person name="Jackson N.L."/>
            <person name="Jacob V.M."/>
            <person name="Kang C."/>
            <person name="Kantov R.M."/>
            <person name="Kavuru S."/>
            <person name="Kerr M.S."/>
            <person name="Khan O.A."/>
            <person name="Khan T.M."/>
            <person name="King T."/>
            <person name="Kulkarni R."/>
            <person name="Li A."/>
            <person name="Maczka C."/>
            <person name="Maisonet E."/>
            <person name="Majethia P.M."/>
            <person name="Malik D.A."/>
            <person name="Mariam A."/>
            <person name="Marquess E.B."/>
            <person name="Mattison J."/>
            <person name="Mcdonald N."/>
            <person name="Mehr S."/>
            <person name="Mengers S.R."/>
            <person name="Michaels D.P."/>
            <person name="Mondal S."/>
            <person name="Monney D.B."/>
            <person name="Nakhleh S.I."/>
            <person name="Ndubuizu N.C."/>
            <person name="Nguyen A.H."/>
            <person name="Nguyen K.M."/>
            <person name="Nguyen M.T."/>
            <person name="Nicholas M.L."/>
            <person name="Nimalan J.P."/>
            <person name="O'Connell R.A."/>
            <person name="Odoi E."/>
            <person name="Ojo L."/>
            <person name="Okoye A.E."/>
            <person name="Olateru-Olagbegi O."/>
            <person name="Osei K.V."/>
            <person name="Osei-Tutu A."/>
            <person name="Palilla A.M."/>
            <person name="Pancholi S."/>
            <person name="Park J.H."/>
            <person name="Patel K."/>
            <person name="Patel P."/>
            <person name="Pennington E."/>
            <person name="Peterson R.E."/>
            <person name="Pon J."/>
            <person name="Pourkarim H."/>
            <person name="Reed M.L."/>
            <person name="Rottman V."/>
            <person name="Salazar J."/>
            <person name="Samet S."/>
            <person name="Sendze O."/>
            <person name="Stelmack M.A."/>
            <person name="Stinnett R."/>
            <person name="Tchouaga A.L."/>
            <person name="Thompson E.M."/>
            <person name="Tran N.G."/>
            <person name="Truong T."/>
            <person name="Udo J.A."/>
            <person name="Verona L.T."/>
            <person name="Vu T.-Q."/>
            <person name="Wade J."/>
            <person name="Wang N.Q."/>
            <person name="Waters Z.M."/>
            <person name="Wellman R.J."/>
            <person name="Woldegabreal S."/>
            <person name="Yee A.C."/>
            <person name="Yirefu M."/>
            <person name="Zahangir S."/>
            <person name="Zhai Y."/>
            <person name="Devine C.L."/>
            <person name="Liao K."/>
            <person name="Prasad P.K."/>
            <person name="Ruthenberg K.J."/>
            <person name="Shonk J.A."/>
            <person name="Way M."/>
            <person name="Yousufi H.K."/>
            <person name="Cao L."/>
            <person name="Fox J."/>
            <person name="Hobbs E."/>
            <person name="Kilic S."/>
            <person name="Nunn R."/>
            <person name="Patel R."/>
            <person name="Rubenstein M."/>
            <person name="Cresawn S.G."/>
            <person name="Russell D.A."/>
            <person name="Pope W.H."/>
            <person name="Jacobs-Sera D."/>
            <person name="Hendrix R.W."/>
            <person name="Hatfull G.F."/>
            <person name="Erill I."/>
            <person name="Caruso S.M."/>
        </authorList>
    </citation>
    <scope>NUCLEOTIDE SEQUENCE [LARGE SCALE GENOMIC DNA]</scope>
</reference>
<protein>
    <submittedName>
        <fullName evidence="1">Uncharacterized protein</fullName>
    </submittedName>
</protein>
<dbReference type="KEGG" id="vg:29060013"/>
<dbReference type="RefSeq" id="YP_009282159.1">
    <property type="nucleotide sequence ID" value="NC_031034.1"/>
</dbReference>
<gene>
    <name evidence="1" type="ORF">SALINJAH_205</name>
</gene>
<evidence type="ECO:0000313" key="2">
    <source>
        <dbReference type="Proteomes" id="UP000203219"/>
    </source>
</evidence>
<dbReference type="GeneID" id="29060013"/>
<organism evidence="1 2">
    <name type="scientific">Bacillus phage SalinJah</name>
    <dbReference type="NCBI Taxonomy" id="1837830"/>
    <lineage>
        <taxon>Viruses</taxon>
        <taxon>Duplodnaviria</taxon>
        <taxon>Heunggongvirae</taxon>
        <taxon>Uroviricota</taxon>
        <taxon>Caudoviricetes</taxon>
        <taxon>Herelleviridae</taxon>
        <taxon>Bastillevirinae</taxon>
        <taxon>Wphvirus</taxon>
        <taxon>Wphvirus BPS13</taxon>
    </lineage>
</organism>
<name>A0A173GBR8_9CAUD</name>
<evidence type="ECO:0000313" key="1">
    <source>
        <dbReference type="EMBL" id="ANH50762.1"/>
    </source>
</evidence>